<feature type="compositionally biased region" description="Basic and acidic residues" evidence="1">
    <location>
        <begin position="223"/>
        <end position="233"/>
    </location>
</feature>
<accession>A0AAT9FMD3</accession>
<reference evidence="2" key="1">
    <citation type="submission" date="2024-07" db="EMBL/GenBank/DDBJ databases">
        <title>Complete genome sequence of Verrucomicrobiaceae bacterium NT6N.</title>
        <authorList>
            <person name="Huang C."/>
            <person name="Takami H."/>
            <person name="Hamasaki K."/>
        </authorList>
    </citation>
    <scope>NUCLEOTIDE SEQUENCE</scope>
    <source>
        <strain evidence="2">NT6N</strain>
    </source>
</reference>
<evidence type="ECO:0008006" key="3">
    <source>
        <dbReference type="Google" id="ProtNLM"/>
    </source>
</evidence>
<proteinExistence type="predicted"/>
<evidence type="ECO:0000313" key="2">
    <source>
        <dbReference type="EMBL" id="BDS07146.1"/>
    </source>
</evidence>
<dbReference type="InterPro" id="IPR011990">
    <property type="entry name" value="TPR-like_helical_dom_sf"/>
</dbReference>
<dbReference type="SUPFAM" id="SSF48452">
    <property type="entry name" value="TPR-like"/>
    <property type="match status" value="1"/>
</dbReference>
<dbReference type="AlphaFoldDB" id="A0AAT9FMD3"/>
<organism evidence="2">
    <name type="scientific">Oceaniferula spumae</name>
    <dbReference type="NCBI Taxonomy" id="2979115"/>
    <lineage>
        <taxon>Bacteria</taxon>
        <taxon>Pseudomonadati</taxon>
        <taxon>Verrucomicrobiota</taxon>
        <taxon>Verrucomicrobiia</taxon>
        <taxon>Verrucomicrobiales</taxon>
        <taxon>Verrucomicrobiaceae</taxon>
        <taxon>Oceaniferula</taxon>
    </lineage>
</organism>
<protein>
    <recommendedName>
        <fullName evidence="3">Tetratricopeptide repeat protein</fullName>
    </recommendedName>
</protein>
<feature type="region of interest" description="Disordered" evidence="1">
    <location>
        <begin position="202"/>
        <end position="348"/>
    </location>
</feature>
<name>A0AAT9FMD3_9BACT</name>
<dbReference type="KEGG" id="osu:NT6N_21860"/>
<feature type="compositionally biased region" description="Polar residues" evidence="1">
    <location>
        <begin position="312"/>
        <end position="322"/>
    </location>
</feature>
<gene>
    <name evidence="2" type="ORF">NT6N_21860</name>
</gene>
<sequence length="348" mass="37549">MSKPENTNTQAEGILRSTLSKDADNWDTRKKLAHLLYNDGKSAEAAVVVWEAPAIPSIDLELGFAIKVLAKGAPRKAIRLLSSIQTVNKDKPAQNLGLANALMHYGMVMEAARFYGAAVAQSSDLASADLEHFLLWTDDREKIWGDFKEEKPKLGELPWMKRDAKEAAQLEKTMKGHTTPVKIPDLKEVDAEKIVHDMYVQSSRKGAEATPPPAVSIPIGRVNPKDVIVDPERGAATAPATSGDQTEAKPTTATPVTPVSKPGLPQSKPVLPQAKPVLPGSKPNLPETAADKPTVTSLKKDSDDKGPKIAKPTSTSSPTPVNQPKKPNLSPDGKIVLNRPNQDKKDEK</sequence>
<dbReference type="EMBL" id="AP026866">
    <property type="protein sequence ID" value="BDS07146.1"/>
    <property type="molecule type" value="Genomic_DNA"/>
</dbReference>
<feature type="compositionally biased region" description="Basic and acidic residues" evidence="1">
    <location>
        <begin position="298"/>
        <end position="307"/>
    </location>
</feature>
<feature type="compositionally biased region" description="Low complexity" evidence="1">
    <location>
        <begin position="248"/>
        <end position="262"/>
    </location>
</feature>
<evidence type="ECO:0000256" key="1">
    <source>
        <dbReference type="SAM" id="MobiDB-lite"/>
    </source>
</evidence>